<dbReference type="EMBL" id="ABCK01000020">
    <property type="protein sequence ID" value="EDM26112.1"/>
    <property type="molecule type" value="Genomic_DNA"/>
</dbReference>
<dbReference type="InterPro" id="IPR011042">
    <property type="entry name" value="6-blade_b-propeller_TolB-like"/>
</dbReference>
<name>A6DQN1_9BACT</name>
<dbReference type="RefSeq" id="WP_007280158.1">
    <property type="nucleotide sequence ID" value="NZ_ABCK01000020.1"/>
</dbReference>
<dbReference type="STRING" id="313628.LNTAR_04661"/>
<protein>
    <submittedName>
        <fullName evidence="1">Uncharacterized protein</fullName>
    </submittedName>
</protein>
<comment type="caution">
    <text evidence="1">The sequence shown here is derived from an EMBL/GenBank/DDBJ whole genome shotgun (WGS) entry which is preliminary data.</text>
</comment>
<evidence type="ECO:0000313" key="1">
    <source>
        <dbReference type="EMBL" id="EDM26112.1"/>
    </source>
</evidence>
<dbReference type="AlphaFoldDB" id="A6DQN1"/>
<gene>
    <name evidence="1" type="ORF">LNTAR_04661</name>
</gene>
<reference evidence="1 2" key="1">
    <citation type="journal article" date="2010" name="J. Bacteriol.">
        <title>Genome sequence of Lentisphaera araneosa HTCC2155T, the type species of the order Lentisphaerales in the phylum Lentisphaerae.</title>
        <authorList>
            <person name="Thrash J.C."/>
            <person name="Cho J.C."/>
            <person name="Vergin K.L."/>
            <person name="Morris R.M."/>
            <person name="Giovannoni S.J."/>
        </authorList>
    </citation>
    <scope>NUCLEOTIDE SEQUENCE [LARGE SCALE GENOMIC DNA]</scope>
    <source>
        <strain evidence="1 2">HTCC2155</strain>
    </source>
</reference>
<organism evidence="1 2">
    <name type="scientific">Lentisphaera araneosa HTCC2155</name>
    <dbReference type="NCBI Taxonomy" id="313628"/>
    <lineage>
        <taxon>Bacteria</taxon>
        <taxon>Pseudomonadati</taxon>
        <taxon>Lentisphaerota</taxon>
        <taxon>Lentisphaeria</taxon>
        <taxon>Lentisphaerales</taxon>
        <taxon>Lentisphaeraceae</taxon>
        <taxon>Lentisphaera</taxon>
    </lineage>
</organism>
<dbReference type="SUPFAM" id="SSF63829">
    <property type="entry name" value="Calcium-dependent phosphotriesterase"/>
    <property type="match status" value="1"/>
</dbReference>
<dbReference type="Gene3D" id="2.120.10.30">
    <property type="entry name" value="TolB, C-terminal domain"/>
    <property type="match status" value="1"/>
</dbReference>
<evidence type="ECO:0000313" key="2">
    <source>
        <dbReference type="Proteomes" id="UP000004947"/>
    </source>
</evidence>
<dbReference type="OrthoDB" id="7675395at2"/>
<accession>A6DQN1</accession>
<keyword evidence="2" id="KW-1185">Reference proteome</keyword>
<proteinExistence type="predicted"/>
<sequence length="301" mass="33745">MFRFLLIFTMVLSLGAQQLQNPGLDRPSSVVYYPAKKAFMVSNMKGVENVADSYAEIVLISNPFEKPRKNIFKVLHSNSGKRKDLQAPVQMILDGKNLIVGDCKQIAIFELDGFSLKPKKLIPLPKVKHLKSIVLTDAGDLYFTDMMANALYKIEDIYSAESEVKPLTNKIPRASGMIYDDGRLYILSAVNDLLYVFNSQTDKAEKTIKLTSSKKSAGEGFIDLCQGSEGELYLLNKDKESVYLFDLNWEGKRGVRLFKNGVVTPQSISYYPGKNALMVSQYFTNTITLIPALKPRPSSKE</sequence>
<dbReference type="Proteomes" id="UP000004947">
    <property type="component" value="Unassembled WGS sequence"/>
</dbReference>